<dbReference type="HAMAP" id="MF_00172">
    <property type="entry name" value="Meth_synth"/>
    <property type="match status" value="1"/>
</dbReference>
<feature type="domain" description="Cobalamin-independent methionine synthase MetE N-terminal" evidence="16">
    <location>
        <begin position="13"/>
        <end position="344"/>
    </location>
</feature>
<feature type="binding site" evidence="11">
    <location>
        <position position="639"/>
    </location>
    <ligand>
        <name>5-methyltetrahydropteroyltri-L-glutamate</name>
        <dbReference type="ChEBI" id="CHEBI:58207"/>
    </ligand>
</feature>
<accession>A0A5Q0TE23</accession>
<feature type="binding site" evidence="11 12">
    <location>
        <begin position="549"/>
        <end position="550"/>
    </location>
    <ligand>
        <name>5-methyltetrahydropteroyltri-L-glutamate</name>
        <dbReference type="ChEBI" id="CHEBI:58207"/>
    </ligand>
</feature>
<dbReference type="GO" id="GO:0003871">
    <property type="term" value="F:5-methyltetrahydropteroyltriglutamate-homocysteine S-methyltransferase activity"/>
    <property type="evidence" value="ECO:0007669"/>
    <property type="project" value="UniProtKB-UniRule"/>
</dbReference>
<dbReference type="UniPathway" id="UPA00051">
    <property type="reaction ID" value="UER00082"/>
</dbReference>
<keyword evidence="4 11" id="KW-0489">Methyltransferase</keyword>
<feature type="binding site" evidence="13">
    <location>
        <position position="677"/>
    </location>
    <ligand>
        <name>Zn(2+)</name>
        <dbReference type="ChEBI" id="CHEBI:29105"/>
        <label>1</label>
        <note>catalytic</note>
    </ligand>
</feature>
<feature type="binding site" evidence="13">
    <location>
        <position position="699"/>
    </location>
    <ligand>
        <name>Zn(2+)</name>
        <dbReference type="ChEBI" id="CHEBI:29105"/>
        <label>1</label>
        <note>catalytic</note>
    </ligand>
</feature>
<keyword evidence="9 11" id="KW-0862">Zinc</keyword>
<dbReference type="InterPro" id="IPR013215">
    <property type="entry name" value="Cbl-indep_Met_Synth_N"/>
</dbReference>
<keyword evidence="5 11" id="KW-0028">Amino-acid biosynthesis</keyword>
<dbReference type="Pfam" id="PF08267">
    <property type="entry name" value="Meth_synt_1"/>
    <property type="match status" value="1"/>
</dbReference>
<comment type="function">
    <text evidence="1 11">Catalyzes the transfer of a methyl group from 5-methyltetrahydrofolate to homocysteine resulting in methionine formation.</text>
</comment>
<feature type="active site" description="Proton donor" evidence="11 14">
    <location>
        <position position="728"/>
    </location>
</feature>
<evidence type="ECO:0000256" key="1">
    <source>
        <dbReference type="ARBA" id="ARBA00002777"/>
    </source>
</evidence>
<feature type="binding site" evidence="12">
    <location>
        <position position="28"/>
    </location>
    <ligand>
        <name>5-methyltetrahydropteroyltri-L-glutamate</name>
        <dbReference type="ChEBI" id="CHEBI:58207"/>
    </ligand>
</feature>
<dbReference type="PANTHER" id="PTHR30519">
    <property type="entry name" value="5-METHYLTETRAHYDROPTEROYLTRIGLUTAMATE--HOMOCYSTEINE METHYLTRANSFERASE"/>
    <property type="match status" value="1"/>
</dbReference>
<dbReference type="InterPro" id="IPR038071">
    <property type="entry name" value="UROD/MetE-like_sf"/>
</dbReference>
<reference evidence="17 18" key="1">
    <citation type="submission" date="2019-10" db="EMBL/GenBank/DDBJ databases">
        <title>Vibrio sp. nov., isolated from Coralline algae surface.</title>
        <authorList>
            <person name="Geng Y."/>
            <person name="Zhang X."/>
        </authorList>
    </citation>
    <scope>NUCLEOTIDE SEQUENCE [LARGE SCALE GENOMIC DNA]</scope>
    <source>
        <strain evidence="17 18">SM1977</strain>
    </source>
</reference>
<gene>
    <name evidence="11 17" type="primary">metE</name>
    <name evidence="17" type="ORF">GFB47_06535</name>
</gene>
<feature type="binding site" evidence="11 12">
    <location>
        <position position="633"/>
    </location>
    <ligand>
        <name>L-homocysteine</name>
        <dbReference type="ChEBI" id="CHEBI:58199"/>
    </ligand>
</feature>
<proteinExistence type="inferred from homology"/>
<organism evidence="17 18">
    <name type="scientific">Vibrio algicola</name>
    <dbReference type="NCBI Taxonomy" id="2662262"/>
    <lineage>
        <taxon>Bacteria</taxon>
        <taxon>Pseudomonadati</taxon>
        <taxon>Pseudomonadota</taxon>
        <taxon>Gammaproteobacteria</taxon>
        <taxon>Vibrionales</taxon>
        <taxon>Vibrionaceae</taxon>
        <taxon>Vibrio</taxon>
    </lineage>
</organism>
<dbReference type="EMBL" id="CP045699">
    <property type="protein sequence ID" value="QGA65104.1"/>
    <property type="molecule type" value="Genomic_DNA"/>
</dbReference>
<evidence type="ECO:0000256" key="12">
    <source>
        <dbReference type="PIRSR" id="PIRSR000382-1"/>
    </source>
</evidence>
<feature type="domain" description="Cobalamin-independent methionine synthase MetE C-terminal/archaeal" evidence="15">
    <location>
        <begin position="460"/>
        <end position="782"/>
    </location>
</feature>
<sequence length="804" mass="89825">MTTSTHSTNKTITHILGYPRVGDKRELKFAQEQYWKGQINQAQLKQVGSDLRQRHWNDQSTSGLSYVAAGDFAWYDHVLSTSLLLGHVPARHSNGGFPDLDTLFKVARGQSASEGDSCGCGSVHGSDHAGDNNGAAAGDMTKWFNTNYHYIVPEFSQEDSFQVSWPQLFEEVNQAIQAGHKVKPVLLGPLSYLYLGKEINAEEVDNGFDRLSLLPRLLSAYQAILSKLKSLGVEWVQIDEPILSLELEDKWSNAFKLAYQILQSDVKILLTTYFDSVEDNLAKIVELNVDGLHIDLSASPQQLEAVNAAIPQDWVLSVGVINGRNVWRADLQTWLEKLQPVKAQRGDKLWVASSCSLLHSPIDLELETDLSEEVKSWFAFAKQKLNEVSLLGAALDGNGHAIEACATYSQPIKDRLTATHVNKPQVQQRLKGLTKALTQRSASYPERAQHQAQVLGLPLLPTTTIGSFPQTADIRQQRSAFRRGQLNADDYQQALKGHIQDAVKRQEALDLDVLVHGEAERNDMVEYFAENLAGFQVTQFGWVQSYGSRCVKPAIVVADIEREKSITVDWSVYAQSLTSKQMKGMLTGPVTILCWTFPREDITRKQIADQLAFALRDEVEDLQRAGINIIQIDEPAIREGLPLKKRDHKAYLDWAVDAFKISASSAKPETQIHTHMCYSEFNEIIDSVAALDADVITIETSRSNMALLKAFEEFNYPNEIGPGVYDIHSPNIPSQQWIVSLLKTAATKIPIERLWVNPDCGLKTRNWTETEASLKNMVAAAKTLRQLYQVTDTVKAEELETELS</sequence>
<feature type="binding site" evidence="11 12">
    <location>
        <position position="595"/>
    </location>
    <ligand>
        <name>5-methyltetrahydropteroyltri-L-glutamate</name>
        <dbReference type="ChEBI" id="CHEBI:58207"/>
    </ligand>
</feature>
<evidence type="ECO:0000256" key="5">
    <source>
        <dbReference type="ARBA" id="ARBA00022605"/>
    </source>
</evidence>
<dbReference type="FunFam" id="3.20.20.210:FF:000003">
    <property type="entry name" value="5-methyltetrahydropteroyltriglutamate--homocysteine methyltransferase"/>
    <property type="match status" value="1"/>
</dbReference>
<dbReference type="Gene3D" id="3.20.20.210">
    <property type="match status" value="2"/>
</dbReference>
<comment type="catalytic activity">
    <reaction evidence="11">
        <text>5-methyltetrahydropteroyltri-L-glutamate + L-homocysteine = tetrahydropteroyltri-L-glutamate + L-methionine</text>
        <dbReference type="Rhea" id="RHEA:21196"/>
        <dbReference type="ChEBI" id="CHEBI:57844"/>
        <dbReference type="ChEBI" id="CHEBI:58140"/>
        <dbReference type="ChEBI" id="CHEBI:58199"/>
        <dbReference type="ChEBI" id="CHEBI:58207"/>
        <dbReference type="EC" id="2.1.1.14"/>
    </reaction>
</comment>
<evidence type="ECO:0000256" key="11">
    <source>
        <dbReference type="HAMAP-Rule" id="MF_00172"/>
    </source>
</evidence>
<feature type="binding site" evidence="13">
    <location>
        <position position="760"/>
    </location>
    <ligand>
        <name>Zn(2+)</name>
        <dbReference type="ChEBI" id="CHEBI:29105"/>
        <label>1</label>
        <note>catalytic</note>
    </ligand>
</feature>
<dbReference type="CDD" id="cd03312">
    <property type="entry name" value="CIMS_N_terminal_like"/>
    <property type="match status" value="1"/>
</dbReference>
<keyword evidence="8 11" id="KW-0677">Repeat</keyword>
<evidence type="ECO:0000256" key="8">
    <source>
        <dbReference type="ARBA" id="ARBA00022737"/>
    </source>
</evidence>
<dbReference type="PIRSF" id="PIRSF000382">
    <property type="entry name" value="MeTrfase_B12_ind"/>
    <property type="match status" value="1"/>
</dbReference>
<evidence type="ECO:0000256" key="6">
    <source>
        <dbReference type="ARBA" id="ARBA00022679"/>
    </source>
</evidence>
<evidence type="ECO:0000259" key="16">
    <source>
        <dbReference type="Pfam" id="PF08267"/>
    </source>
</evidence>
<evidence type="ECO:0000256" key="7">
    <source>
        <dbReference type="ARBA" id="ARBA00022723"/>
    </source>
</evidence>
<evidence type="ECO:0000256" key="9">
    <source>
        <dbReference type="ARBA" id="ARBA00022833"/>
    </source>
</evidence>
<feature type="binding site" evidence="11">
    <location>
        <position position="677"/>
    </location>
    <ligand>
        <name>Zn(2+)</name>
        <dbReference type="ChEBI" id="CHEBI:29105"/>
        <note>catalytic</note>
    </ligand>
</feature>
<feature type="binding site" evidence="11">
    <location>
        <position position="142"/>
    </location>
    <ligand>
        <name>5-methyltetrahydropteroyltri-L-glutamate</name>
        <dbReference type="ChEBI" id="CHEBI:58207"/>
    </ligand>
</feature>
<evidence type="ECO:0000256" key="2">
    <source>
        <dbReference type="ARBA" id="ARBA00004681"/>
    </source>
</evidence>
<comment type="cofactor">
    <cofactor evidence="13">
        <name>Zn(2+)</name>
        <dbReference type="ChEBI" id="CHEBI:29105"/>
    </cofactor>
    <text evidence="13">Binds 2 Zn(2+) ions per subunit.</text>
</comment>
<keyword evidence="7 11" id="KW-0479">Metal-binding</keyword>
<evidence type="ECO:0000256" key="14">
    <source>
        <dbReference type="PIRSR" id="PIRSR000382-3"/>
    </source>
</evidence>
<feature type="binding site" evidence="12">
    <location>
        <position position="147"/>
    </location>
    <ligand>
        <name>5-methyltetrahydropteroyltri-L-glutamate</name>
        <dbReference type="ChEBI" id="CHEBI:58207"/>
    </ligand>
</feature>
<dbReference type="InterPro" id="IPR006276">
    <property type="entry name" value="Cobalamin-indep_Met_synthase"/>
</dbReference>
<dbReference type="Proteomes" id="UP000348942">
    <property type="component" value="Chromosome 1"/>
</dbReference>
<feature type="binding site" evidence="11">
    <location>
        <position position="518"/>
    </location>
    <ligand>
        <name>L-homocysteine</name>
        <dbReference type="ChEBI" id="CHEBI:58199"/>
    </ligand>
</feature>
<feature type="binding site" evidence="11 12">
    <location>
        <begin position="465"/>
        <end position="467"/>
    </location>
    <ligand>
        <name>L-methionine</name>
        <dbReference type="ChEBI" id="CHEBI:57844"/>
    </ligand>
</feature>
<feature type="binding site" evidence="11">
    <location>
        <position position="675"/>
    </location>
    <ligand>
        <name>Zn(2+)</name>
        <dbReference type="ChEBI" id="CHEBI:29105"/>
        <note>catalytic</note>
    </ligand>
</feature>
<dbReference type="NCBIfam" id="TIGR01371">
    <property type="entry name" value="met_syn_B12ind"/>
    <property type="match status" value="1"/>
</dbReference>
<dbReference type="EC" id="2.1.1.14" evidence="11"/>
<dbReference type="RefSeq" id="WP_153447253.1">
    <property type="nucleotide sequence ID" value="NZ_CP045699.1"/>
</dbReference>
<evidence type="ECO:0000256" key="4">
    <source>
        <dbReference type="ARBA" id="ARBA00022603"/>
    </source>
</evidence>
<dbReference type="GO" id="GO:0032259">
    <property type="term" value="P:methylation"/>
    <property type="evidence" value="ECO:0007669"/>
    <property type="project" value="UniProtKB-KW"/>
</dbReference>
<name>A0A5Q0TE23_9VIBR</name>
<keyword evidence="10 11" id="KW-0486">Methionine biosynthesis</keyword>
<evidence type="ECO:0000313" key="17">
    <source>
        <dbReference type="EMBL" id="QGA65104.1"/>
    </source>
</evidence>
<feature type="binding site" evidence="13">
    <location>
        <position position="675"/>
    </location>
    <ligand>
        <name>Zn(2+)</name>
        <dbReference type="ChEBI" id="CHEBI:29105"/>
        <label>1</label>
        <note>catalytic</note>
    </ligand>
</feature>
<dbReference type="GO" id="GO:0071265">
    <property type="term" value="P:L-methionine biosynthetic process"/>
    <property type="evidence" value="ECO:0007669"/>
    <property type="project" value="UniProtKB-ARBA"/>
</dbReference>
<dbReference type="CDD" id="cd03311">
    <property type="entry name" value="CIMS_C_terminal_like"/>
    <property type="match status" value="1"/>
</dbReference>
<dbReference type="AlphaFoldDB" id="A0A5Q0TE23"/>
<evidence type="ECO:0000313" key="18">
    <source>
        <dbReference type="Proteomes" id="UP000348942"/>
    </source>
</evidence>
<feature type="binding site" evidence="11 12">
    <location>
        <position position="518"/>
    </location>
    <ligand>
        <name>L-methionine</name>
        <dbReference type="ChEBI" id="CHEBI:57844"/>
    </ligand>
</feature>
<feature type="binding site" evidence="11 12">
    <location>
        <begin position="465"/>
        <end position="467"/>
    </location>
    <ligand>
        <name>L-homocysteine</name>
        <dbReference type="ChEBI" id="CHEBI:58199"/>
    </ligand>
</feature>
<keyword evidence="18" id="KW-1185">Reference proteome</keyword>
<comment type="cofactor">
    <cofactor evidence="11">
        <name>Zn(2+)</name>
        <dbReference type="ChEBI" id="CHEBI:29105"/>
    </cofactor>
    <text evidence="11">Binds 1 zinc ion per subunit.</text>
</comment>
<dbReference type="InterPro" id="IPR002629">
    <property type="entry name" value="Met_Synth_C/arc"/>
</dbReference>
<protein>
    <recommendedName>
        <fullName evidence="11">5-methyltetrahydropteroyltriglutamate--homocysteine methyltransferase</fullName>
        <ecNumber evidence="11">2.1.1.14</ecNumber>
    </recommendedName>
    <alternativeName>
        <fullName evidence="11">Cobalamin-independent methionine synthase</fullName>
    </alternativeName>
    <alternativeName>
        <fullName evidence="11">Methionine synthase, vitamin-B12 independent isozyme</fullName>
    </alternativeName>
</protein>
<evidence type="ECO:0000259" key="15">
    <source>
        <dbReference type="Pfam" id="PF01717"/>
    </source>
</evidence>
<evidence type="ECO:0000256" key="3">
    <source>
        <dbReference type="ARBA" id="ARBA00009553"/>
    </source>
</evidence>
<dbReference type="FunFam" id="3.20.20.210:FF:000002">
    <property type="entry name" value="5-methyltetrahydropteroyltriglutamate--homocysteine methyltransferase"/>
    <property type="match status" value="1"/>
</dbReference>
<keyword evidence="6 11" id="KW-0808">Transferase</keyword>
<feature type="binding site" evidence="11 12">
    <location>
        <position position="633"/>
    </location>
    <ligand>
        <name>L-methionine</name>
        <dbReference type="ChEBI" id="CHEBI:57844"/>
    </ligand>
</feature>
<comment type="similarity">
    <text evidence="3 11">Belongs to the vitamin-B12 independent methionine synthase family.</text>
</comment>
<evidence type="ECO:0000256" key="13">
    <source>
        <dbReference type="PIRSR" id="PIRSR000382-2"/>
    </source>
</evidence>
<dbReference type="GO" id="GO:0008270">
    <property type="term" value="F:zinc ion binding"/>
    <property type="evidence" value="ECO:0007669"/>
    <property type="project" value="InterPro"/>
</dbReference>
<dbReference type="NCBIfam" id="NF003556">
    <property type="entry name" value="PRK05222.1"/>
    <property type="match status" value="1"/>
</dbReference>
<feature type="binding site" evidence="11">
    <location>
        <position position="699"/>
    </location>
    <ligand>
        <name>Zn(2+)</name>
        <dbReference type="ChEBI" id="CHEBI:29105"/>
        <note>catalytic</note>
    </ligand>
</feature>
<dbReference type="SUPFAM" id="SSF51726">
    <property type="entry name" value="UROD/MetE-like"/>
    <property type="match status" value="2"/>
</dbReference>
<dbReference type="Pfam" id="PF01717">
    <property type="entry name" value="Meth_synt_2"/>
    <property type="match status" value="1"/>
</dbReference>
<comment type="pathway">
    <text evidence="2 11">Amino-acid biosynthesis; L-methionine biosynthesis via de novo pathway; L-methionine from L-homocysteine (MetE route): step 1/1.</text>
</comment>
<evidence type="ECO:0000256" key="10">
    <source>
        <dbReference type="ARBA" id="ARBA00023167"/>
    </source>
</evidence>
<feature type="binding site" evidence="11">
    <location>
        <position position="760"/>
    </location>
    <ligand>
        <name>Zn(2+)</name>
        <dbReference type="ChEBI" id="CHEBI:29105"/>
        <note>catalytic</note>
    </ligand>
</feature>
<feature type="binding site" evidence="11">
    <location>
        <begin position="25"/>
        <end position="28"/>
    </location>
    <ligand>
        <name>5-methyltetrahydropteroyltri-L-glutamate</name>
        <dbReference type="ChEBI" id="CHEBI:58207"/>
    </ligand>
</feature>